<protein>
    <submittedName>
        <fullName evidence="1">Uncharacterized protein</fullName>
    </submittedName>
</protein>
<accession>A0A9P8XYQ1</accession>
<comment type="caution">
    <text evidence="1">The sequence shown here is derived from an EMBL/GenBank/DDBJ whole genome shotgun (WGS) entry which is preliminary data.</text>
</comment>
<dbReference type="RefSeq" id="XP_046008542.1">
    <property type="nucleotide sequence ID" value="XM_046155102.1"/>
</dbReference>
<name>A0A9P8XYQ1_9PEZI</name>
<proteinExistence type="predicted"/>
<gene>
    <name evidence="1" type="ORF">B0I36DRAFT_332368</name>
</gene>
<keyword evidence="2" id="KW-1185">Reference proteome</keyword>
<sequence length="362" mass="39134">MLGNWSASSFSIDCPISREALLCHHSPAEEFLHLTASPLGTMLAVSPPGRNGHGLLLLAAIILLLVQSVAAKVKLDQVGENANPDVSGRVHFYAPRLDRTYPGSWDNTTPNPWTLELNITRDRTTGPLADSRVPLFTLQAIPPAPGLDGAVYWPNGSYTIGDVGPYAVNPTTQSWYVQMGVPYWTPDLEVPEGNDKQRGTCPGSIWTSRCMAAMRQAIQAQDHYDRFNVTGLAACESQPTLHFPVFGISPDDDFTAGTIDRNIAPDGFGTFTEYDRRGLATFPVALVFNIPYWSKLPQPPLPDENIIFACVKVDTTHNGAKMPTGGGVMTGGSARQVGGQGRSAIWFAIVSALFLLDKRPGA</sequence>
<dbReference type="OrthoDB" id="10623775at2759"/>
<dbReference type="EMBL" id="JAGTJQ010000009">
    <property type="protein sequence ID" value="KAH7024994.1"/>
    <property type="molecule type" value="Genomic_DNA"/>
</dbReference>
<evidence type="ECO:0000313" key="1">
    <source>
        <dbReference type="EMBL" id="KAH7024994.1"/>
    </source>
</evidence>
<dbReference type="AlphaFoldDB" id="A0A9P8XYQ1"/>
<organism evidence="1 2">
    <name type="scientific">Microdochium trichocladiopsis</name>
    <dbReference type="NCBI Taxonomy" id="1682393"/>
    <lineage>
        <taxon>Eukaryota</taxon>
        <taxon>Fungi</taxon>
        <taxon>Dikarya</taxon>
        <taxon>Ascomycota</taxon>
        <taxon>Pezizomycotina</taxon>
        <taxon>Sordariomycetes</taxon>
        <taxon>Xylariomycetidae</taxon>
        <taxon>Xylariales</taxon>
        <taxon>Microdochiaceae</taxon>
        <taxon>Microdochium</taxon>
    </lineage>
</organism>
<evidence type="ECO:0000313" key="2">
    <source>
        <dbReference type="Proteomes" id="UP000756346"/>
    </source>
</evidence>
<dbReference type="GeneID" id="70184648"/>
<reference evidence="1" key="1">
    <citation type="journal article" date="2021" name="Nat. Commun.">
        <title>Genetic determinants of endophytism in the Arabidopsis root mycobiome.</title>
        <authorList>
            <person name="Mesny F."/>
            <person name="Miyauchi S."/>
            <person name="Thiergart T."/>
            <person name="Pickel B."/>
            <person name="Atanasova L."/>
            <person name="Karlsson M."/>
            <person name="Huettel B."/>
            <person name="Barry K.W."/>
            <person name="Haridas S."/>
            <person name="Chen C."/>
            <person name="Bauer D."/>
            <person name="Andreopoulos W."/>
            <person name="Pangilinan J."/>
            <person name="LaButti K."/>
            <person name="Riley R."/>
            <person name="Lipzen A."/>
            <person name="Clum A."/>
            <person name="Drula E."/>
            <person name="Henrissat B."/>
            <person name="Kohler A."/>
            <person name="Grigoriev I.V."/>
            <person name="Martin F.M."/>
            <person name="Hacquard S."/>
        </authorList>
    </citation>
    <scope>NUCLEOTIDE SEQUENCE</scope>
    <source>
        <strain evidence="1">MPI-CAGE-CH-0230</strain>
    </source>
</reference>
<dbReference type="Proteomes" id="UP000756346">
    <property type="component" value="Unassembled WGS sequence"/>
</dbReference>